<feature type="transmembrane region" description="Helical" evidence="1">
    <location>
        <begin position="37"/>
        <end position="54"/>
    </location>
</feature>
<keyword evidence="1" id="KW-0472">Membrane</keyword>
<accession>A0ABN0ZWM0</accession>
<reference evidence="2 3" key="1">
    <citation type="journal article" date="2019" name="Int. J. Syst. Evol. Microbiol.">
        <title>The Global Catalogue of Microorganisms (GCM) 10K type strain sequencing project: providing services to taxonomists for standard genome sequencing and annotation.</title>
        <authorList>
            <consortium name="The Broad Institute Genomics Platform"/>
            <consortium name="The Broad Institute Genome Sequencing Center for Infectious Disease"/>
            <person name="Wu L."/>
            <person name="Ma J."/>
        </authorList>
    </citation>
    <scope>NUCLEOTIDE SEQUENCE [LARGE SCALE GENOMIC DNA]</scope>
    <source>
        <strain evidence="2 3">JCM 14193</strain>
    </source>
</reference>
<keyword evidence="1" id="KW-0812">Transmembrane</keyword>
<proteinExistence type="predicted"/>
<keyword evidence="1" id="KW-1133">Transmembrane helix</keyword>
<keyword evidence="3" id="KW-1185">Reference proteome</keyword>
<sequence length="105" mass="12209">MVGSYWHNFLGATILSVYVFLLSLLNNTPQASIERALLTFIISLILIQLMRWGVTYITKKNHQQNINKHNSSNENPDYNESDVELDVEETANHVRTMMNEEQLER</sequence>
<comment type="caution">
    <text evidence="2">The sequence shown here is derived from an EMBL/GenBank/DDBJ whole genome shotgun (WGS) entry which is preliminary data.</text>
</comment>
<organism evidence="2 3">
    <name type="scientific">Alkalibacillus silvisoli</name>
    <dbReference type="NCBI Taxonomy" id="392823"/>
    <lineage>
        <taxon>Bacteria</taxon>
        <taxon>Bacillati</taxon>
        <taxon>Bacillota</taxon>
        <taxon>Bacilli</taxon>
        <taxon>Bacillales</taxon>
        <taxon>Bacillaceae</taxon>
        <taxon>Alkalibacillus</taxon>
    </lineage>
</organism>
<dbReference type="Proteomes" id="UP001500740">
    <property type="component" value="Unassembled WGS sequence"/>
</dbReference>
<gene>
    <name evidence="2" type="ORF">GCM10008935_16100</name>
</gene>
<evidence type="ECO:0000313" key="3">
    <source>
        <dbReference type="Proteomes" id="UP001500740"/>
    </source>
</evidence>
<evidence type="ECO:0000313" key="2">
    <source>
        <dbReference type="EMBL" id="GAA0461431.1"/>
    </source>
</evidence>
<feature type="transmembrane region" description="Helical" evidence="1">
    <location>
        <begin position="6"/>
        <end position="25"/>
    </location>
</feature>
<evidence type="ECO:0000256" key="1">
    <source>
        <dbReference type="SAM" id="Phobius"/>
    </source>
</evidence>
<dbReference type="EMBL" id="BAAACZ010000011">
    <property type="protein sequence ID" value="GAA0461431.1"/>
    <property type="molecule type" value="Genomic_DNA"/>
</dbReference>
<protein>
    <submittedName>
        <fullName evidence="2">Uncharacterized protein</fullName>
    </submittedName>
</protein>
<name>A0ABN0ZWM0_9BACI</name>